<feature type="binding site" evidence="4">
    <location>
        <position position="2"/>
    </location>
    <ligand>
        <name>Ni(2+)</name>
        <dbReference type="ChEBI" id="CHEBI:49786"/>
    </ligand>
</feature>
<reference evidence="5 8" key="3">
    <citation type="submission" date="2020-07" db="EMBL/GenBank/DDBJ databases">
        <title>Draft genome sequence of four isobutane-metabolizing strains capable of cometabolically degrading diverse ether contaminants.</title>
        <authorList>
            <person name="Chen W."/>
            <person name="Faulkner N."/>
            <person name="Smith C."/>
            <person name="Hyman M."/>
        </authorList>
    </citation>
    <scope>NUCLEOTIDE SEQUENCE [LARGE SCALE GENOMIC DNA]</scope>
    <source>
        <strain evidence="5 8">2A</strain>
    </source>
</reference>
<reference evidence="6" key="2">
    <citation type="submission" date="2016-10" db="EMBL/GenBank/DDBJ databases">
        <authorList>
            <person name="de Groot N.N."/>
        </authorList>
    </citation>
    <scope>NUCLEOTIDE SEQUENCE [LARGE SCALE GENOMIC DNA]</scope>
    <source>
        <strain evidence="6">UNC267MFSha1.1M11</strain>
    </source>
</reference>
<dbReference type="GO" id="GO:0008270">
    <property type="term" value="F:zinc ion binding"/>
    <property type="evidence" value="ECO:0007669"/>
    <property type="project" value="UniProtKB-UniRule"/>
</dbReference>
<evidence type="ECO:0000313" key="8">
    <source>
        <dbReference type="Proteomes" id="UP000515498"/>
    </source>
</evidence>
<reference evidence="7" key="1">
    <citation type="submission" date="2016-10" db="EMBL/GenBank/DDBJ databases">
        <authorList>
            <person name="Varghese N."/>
            <person name="Submissions S."/>
        </authorList>
    </citation>
    <scope>NUCLEOTIDE SEQUENCE [LARGE SCALE GENOMIC DNA]</scope>
    <source>
        <strain evidence="7">UNC267MFSha1.1M11</strain>
    </source>
</reference>
<accession>A0A1G4WYZ4</accession>
<feature type="binding site" evidence="4">
    <location>
        <position position="70"/>
    </location>
    <ligand>
        <name>Zn(2+)</name>
        <dbReference type="ChEBI" id="CHEBI:29105"/>
    </ligand>
</feature>
<dbReference type="STRING" id="1502745.SAMN02799620_05642"/>
<comment type="function">
    <text evidence="4">Involved in the maturation of [NiFe] hydrogenases. Required for nickel insertion into the metal center of the hydrogenase.</text>
</comment>
<feature type="binding site" evidence="4">
    <location>
        <position position="89"/>
    </location>
    <ligand>
        <name>Zn(2+)</name>
        <dbReference type="ChEBI" id="CHEBI:29105"/>
    </ligand>
</feature>
<keyword evidence="3 4" id="KW-0862">Zinc</keyword>
<dbReference type="InterPro" id="IPR000688">
    <property type="entry name" value="HypA/HybF"/>
</dbReference>
<dbReference type="Gene3D" id="3.30.2320.80">
    <property type="match status" value="1"/>
</dbReference>
<evidence type="ECO:0000256" key="2">
    <source>
        <dbReference type="ARBA" id="ARBA00022723"/>
    </source>
</evidence>
<dbReference type="EMBL" id="FMUB01000015">
    <property type="protein sequence ID" value="SCX32615.1"/>
    <property type="molecule type" value="Genomic_DNA"/>
</dbReference>
<dbReference type="AlphaFoldDB" id="A0A1G4WYZ4"/>
<evidence type="ECO:0000313" key="7">
    <source>
        <dbReference type="Proteomes" id="UP000199707"/>
    </source>
</evidence>
<evidence type="ECO:0000256" key="3">
    <source>
        <dbReference type="ARBA" id="ARBA00022833"/>
    </source>
</evidence>
<dbReference type="PANTHER" id="PTHR34535:SF3">
    <property type="entry name" value="HYDROGENASE MATURATION FACTOR HYPA"/>
    <property type="match status" value="1"/>
</dbReference>
<evidence type="ECO:0000256" key="4">
    <source>
        <dbReference type="HAMAP-Rule" id="MF_00213"/>
    </source>
</evidence>
<evidence type="ECO:0000313" key="5">
    <source>
        <dbReference type="EMBL" id="QNJ95930.1"/>
    </source>
</evidence>
<dbReference type="GO" id="GO:0016151">
    <property type="term" value="F:nickel cation binding"/>
    <property type="evidence" value="ECO:0007669"/>
    <property type="project" value="UniProtKB-UniRule"/>
</dbReference>
<gene>
    <name evidence="4" type="primary">hypA</name>
    <name evidence="5" type="ORF">HZU40_06325</name>
    <name evidence="6" type="ORF">SAMN02799620_05642</name>
</gene>
<dbReference type="Proteomes" id="UP000515498">
    <property type="component" value="Chromosome"/>
</dbReference>
<proteinExistence type="inferred from homology"/>
<keyword evidence="2 4" id="KW-0479">Metal-binding</keyword>
<dbReference type="PIRSF" id="PIRSF004761">
    <property type="entry name" value="Hydrgn_mat_HypA"/>
    <property type="match status" value="1"/>
</dbReference>
<evidence type="ECO:0000256" key="1">
    <source>
        <dbReference type="ARBA" id="ARBA00022596"/>
    </source>
</evidence>
<dbReference type="Proteomes" id="UP000199707">
    <property type="component" value="Unassembled WGS sequence"/>
</dbReference>
<dbReference type="PANTHER" id="PTHR34535">
    <property type="entry name" value="HYDROGENASE MATURATION FACTOR HYPA"/>
    <property type="match status" value="1"/>
</dbReference>
<feature type="binding site" evidence="4">
    <location>
        <position position="86"/>
    </location>
    <ligand>
        <name>Zn(2+)</name>
        <dbReference type="ChEBI" id="CHEBI:29105"/>
    </ligand>
</feature>
<sequence>MHELSICNSMVRIVASHAQGRKVRAVNVRIGAMRQIVPETLIYCWSLVTESSELAGTELLVQRVPAKIRCRVCGREQVLDEPVFTCDGCPDGRLDLVEGDEFLITSLDLAEV</sequence>
<dbReference type="KEGG" id="mflu:HZU40_06325"/>
<dbReference type="Pfam" id="PF01155">
    <property type="entry name" value="HypA"/>
    <property type="match status" value="1"/>
</dbReference>
<dbReference type="EMBL" id="CP059894">
    <property type="protein sequence ID" value="QNJ95930.1"/>
    <property type="molecule type" value="Genomic_DNA"/>
</dbReference>
<feature type="binding site" evidence="4">
    <location>
        <position position="73"/>
    </location>
    <ligand>
        <name>Zn(2+)</name>
        <dbReference type="ChEBI" id="CHEBI:29105"/>
    </ligand>
</feature>
<protein>
    <recommendedName>
        <fullName evidence="4">Hydrogenase maturation factor HypA</fullName>
    </recommendedName>
</protein>
<name>A0A1G4WYZ4_9MYCO</name>
<dbReference type="HAMAP" id="MF_00213">
    <property type="entry name" value="HypA_HybF"/>
    <property type="match status" value="1"/>
</dbReference>
<dbReference type="GO" id="GO:0051604">
    <property type="term" value="P:protein maturation"/>
    <property type="evidence" value="ECO:0007669"/>
    <property type="project" value="InterPro"/>
</dbReference>
<organism evidence="6 7">
    <name type="scientific">Mycolicibacterium fluoranthenivorans</name>
    <dbReference type="NCBI Taxonomy" id="258505"/>
    <lineage>
        <taxon>Bacteria</taxon>
        <taxon>Bacillati</taxon>
        <taxon>Actinomycetota</taxon>
        <taxon>Actinomycetes</taxon>
        <taxon>Mycobacteriales</taxon>
        <taxon>Mycobacteriaceae</taxon>
        <taxon>Mycolicibacterium</taxon>
    </lineage>
</organism>
<comment type="similarity">
    <text evidence="4">Belongs to the HypA/HybF family.</text>
</comment>
<keyword evidence="1 4" id="KW-0533">Nickel</keyword>
<evidence type="ECO:0000313" key="6">
    <source>
        <dbReference type="EMBL" id="SCX32615.1"/>
    </source>
</evidence>